<evidence type="ECO:0000256" key="1">
    <source>
        <dbReference type="ARBA" id="ARBA00022448"/>
    </source>
</evidence>
<dbReference type="RefSeq" id="WP_014378088.1">
    <property type="nucleotide sequence ID" value="NC_016943.1"/>
</dbReference>
<feature type="region of interest" description="Disordered" evidence="2">
    <location>
        <begin position="158"/>
        <end position="197"/>
    </location>
</feature>
<dbReference type="PANTHER" id="PTHR42788">
    <property type="entry name" value="TAURINE IMPORT ATP-BINDING PROTEIN-RELATED"/>
    <property type="match status" value="1"/>
</dbReference>
<name>H6RNR9_BLASD</name>
<keyword evidence="4" id="KW-0378">Hydrolase</keyword>
<dbReference type="EMBL" id="FO117623">
    <property type="protein sequence ID" value="CCG05217.1"/>
    <property type="molecule type" value="Genomic_DNA"/>
</dbReference>
<sequence length="197" mass="21487">MTPSGAAVKLTNVHHGFFHGDKFVRALWDFSLEIQPGQLLLVVGPSGCGKTTILTMVSGLLQPGRGTVTVDGAPVTSPRPVIAYMQVRDALMPWRNVQQNVEFGLEVHGAKPNECREKAAEWIKRVGLKNFARSRVGQLSQGMRQRVAIARTLAQETQMHSYGRTVRSSRRPKSGPTERGIPVPLVGAGSDSHLRDA</sequence>
<dbReference type="STRING" id="1146883.BLASA_4408"/>
<dbReference type="Proteomes" id="UP000007517">
    <property type="component" value="Chromosome"/>
</dbReference>
<keyword evidence="5" id="KW-1185">Reference proteome</keyword>
<dbReference type="PANTHER" id="PTHR42788:SF13">
    <property type="entry name" value="ALIPHATIC SULFONATES IMPORT ATP-BINDING PROTEIN SSUB"/>
    <property type="match status" value="1"/>
</dbReference>
<dbReference type="InterPro" id="IPR017871">
    <property type="entry name" value="ABC_transporter-like_CS"/>
</dbReference>
<dbReference type="HOGENOM" id="CLU_000604_1_22_11"/>
<dbReference type="AlphaFoldDB" id="H6RNR9"/>
<accession>H6RNR9</accession>
<dbReference type="Gene3D" id="3.40.50.300">
    <property type="entry name" value="P-loop containing nucleotide triphosphate hydrolases"/>
    <property type="match status" value="1"/>
</dbReference>
<protein>
    <submittedName>
        <fullName evidence="4">Putative Taurine-transporting ATPase</fullName>
        <ecNumber evidence="4">3.6.3.36</ecNumber>
    </submittedName>
</protein>
<organism evidence="4 5">
    <name type="scientific">Blastococcus saxobsidens (strain DD2)</name>
    <dbReference type="NCBI Taxonomy" id="1146883"/>
    <lineage>
        <taxon>Bacteria</taxon>
        <taxon>Bacillati</taxon>
        <taxon>Actinomycetota</taxon>
        <taxon>Actinomycetes</taxon>
        <taxon>Geodermatophilales</taxon>
        <taxon>Geodermatophilaceae</taxon>
        <taxon>Blastococcus</taxon>
    </lineage>
</organism>
<reference evidence="4 5" key="1">
    <citation type="journal article" date="2012" name="J. Bacteriol.">
        <title>Genome Sequence of Blastococcus saxobsidens DD2, a Stone-Inhabiting Bacterium.</title>
        <authorList>
            <person name="Chouaia B."/>
            <person name="Crotti E."/>
            <person name="Brusetti L."/>
            <person name="Daffonchio D."/>
            <person name="Essoussi I."/>
            <person name="Nouioui I."/>
            <person name="Sbissi I."/>
            <person name="Ghodhbane-Gtari F."/>
            <person name="Gtari M."/>
            <person name="Vacherie B."/>
            <person name="Barbe V."/>
            <person name="Medigue C."/>
            <person name="Gury J."/>
            <person name="Pujic P."/>
            <person name="Normand P."/>
        </authorList>
    </citation>
    <scope>NUCLEOTIDE SEQUENCE [LARGE SCALE GENOMIC DNA]</scope>
    <source>
        <strain evidence="4 5">DD2</strain>
    </source>
</reference>
<dbReference type="InterPro" id="IPR050166">
    <property type="entry name" value="ABC_transporter_ATP-bind"/>
</dbReference>
<dbReference type="GO" id="GO:0016887">
    <property type="term" value="F:ATP hydrolysis activity"/>
    <property type="evidence" value="ECO:0007669"/>
    <property type="project" value="InterPro"/>
</dbReference>
<evidence type="ECO:0000259" key="3">
    <source>
        <dbReference type="PROSITE" id="PS50893"/>
    </source>
</evidence>
<keyword evidence="1" id="KW-0813">Transport</keyword>
<gene>
    <name evidence="4" type="ordered locus">BLASA_4408</name>
</gene>
<evidence type="ECO:0000313" key="5">
    <source>
        <dbReference type="Proteomes" id="UP000007517"/>
    </source>
</evidence>
<dbReference type="PROSITE" id="PS50893">
    <property type="entry name" value="ABC_TRANSPORTER_2"/>
    <property type="match status" value="1"/>
</dbReference>
<dbReference type="InterPro" id="IPR003439">
    <property type="entry name" value="ABC_transporter-like_ATP-bd"/>
</dbReference>
<evidence type="ECO:0000313" key="4">
    <source>
        <dbReference type="EMBL" id="CCG05217.1"/>
    </source>
</evidence>
<dbReference type="Pfam" id="PF00005">
    <property type="entry name" value="ABC_tran"/>
    <property type="match status" value="1"/>
</dbReference>
<dbReference type="GO" id="GO:0005524">
    <property type="term" value="F:ATP binding"/>
    <property type="evidence" value="ECO:0007669"/>
    <property type="project" value="InterPro"/>
</dbReference>
<evidence type="ECO:0000256" key="2">
    <source>
        <dbReference type="SAM" id="MobiDB-lite"/>
    </source>
</evidence>
<reference evidence="5" key="2">
    <citation type="submission" date="2012-02" db="EMBL/GenBank/DDBJ databases">
        <title>Complete genome sequence of Blastococcus saxobsidens strain DD2.</title>
        <authorList>
            <person name="Genoscope."/>
        </authorList>
    </citation>
    <scope>NUCLEOTIDE SEQUENCE [LARGE SCALE GENOMIC DNA]</scope>
    <source>
        <strain evidence="5">DD2</strain>
    </source>
</reference>
<dbReference type="OrthoDB" id="8773773at2"/>
<dbReference type="eggNOG" id="COG1116">
    <property type="taxonomic scope" value="Bacteria"/>
</dbReference>
<dbReference type="KEGG" id="bsd:BLASA_4408"/>
<dbReference type="PROSITE" id="PS00211">
    <property type="entry name" value="ABC_TRANSPORTER_1"/>
    <property type="match status" value="1"/>
</dbReference>
<proteinExistence type="predicted"/>
<dbReference type="EC" id="3.6.3.36" evidence="4"/>
<feature type="domain" description="ABC transporter" evidence="3">
    <location>
        <begin position="8"/>
        <end position="197"/>
    </location>
</feature>
<dbReference type="SUPFAM" id="SSF52540">
    <property type="entry name" value="P-loop containing nucleoside triphosphate hydrolases"/>
    <property type="match status" value="1"/>
</dbReference>
<dbReference type="InterPro" id="IPR027417">
    <property type="entry name" value="P-loop_NTPase"/>
</dbReference>